<organism evidence="2 3">
    <name type="scientific">Chilo suppressalis</name>
    <name type="common">Asiatic rice borer moth</name>
    <dbReference type="NCBI Taxonomy" id="168631"/>
    <lineage>
        <taxon>Eukaryota</taxon>
        <taxon>Metazoa</taxon>
        <taxon>Ecdysozoa</taxon>
        <taxon>Arthropoda</taxon>
        <taxon>Hexapoda</taxon>
        <taxon>Insecta</taxon>
        <taxon>Pterygota</taxon>
        <taxon>Neoptera</taxon>
        <taxon>Endopterygota</taxon>
        <taxon>Lepidoptera</taxon>
        <taxon>Glossata</taxon>
        <taxon>Ditrysia</taxon>
        <taxon>Pyraloidea</taxon>
        <taxon>Crambidae</taxon>
        <taxon>Crambinae</taxon>
        <taxon>Chilo</taxon>
    </lineage>
</organism>
<keyword evidence="3" id="KW-1185">Reference proteome</keyword>
<dbReference type="InterPro" id="IPR008906">
    <property type="entry name" value="HATC_C_dom"/>
</dbReference>
<feature type="domain" description="HAT C-terminal dimerisation" evidence="1">
    <location>
        <begin position="494"/>
        <end position="546"/>
    </location>
</feature>
<gene>
    <name evidence="2" type="ORF">CHILSU_LOCUS7126</name>
</gene>
<proteinExistence type="predicted"/>
<accession>A0ABN8B3S0</accession>
<dbReference type="PANTHER" id="PTHR45913:SF21">
    <property type="entry name" value="DUF4371 DOMAIN-CONTAINING PROTEIN"/>
    <property type="match status" value="1"/>
</dbReference>
<evidence type="ECO:0000313" key="2">
    <source>
        <dbReference type="EMBL" id="CAH0403835.1"/>
    </source>
</evidence>
<dbReference type="Proteomes" id="UP001153292">
    <property type="component" value="Chromosome 26"/>
</dbReference>
<sequence>MPKKGNLERHFNTMHSKYQTDFPPNSEIRKSKLQALKSQLKVQENMFSGPIEQSKAATEASFQVSYRIAQKCKPFSDGEYIKEIFEEVSDSLFVNFKNKIEIKKAFHGLQLSRNTVMRRIEIISKNLNEQLQKDITRCVAFSLQFDESTDVTDTAQLLVFIRMVFKDFSTKEELLGMISLKGKSRGLDIFTEFKAYICQIELCMYKLVSMTTDGAPAMTGIHNGFIALCRKDEDFPDFISYHCIIHQQVLASKRLNTKHVMDISFKIVNSIKGKSLQRRLFKQQLDEKEPELAMHTDVRWLSRGKFLQRFRDLLDEIIKFLDERGDDYQQLCDLDWQCDLAFLADFTGKLSTLNLNLQGKNKTLTEMMSSIAAFQCQTASMIVDIEKKKFEQFANIKDHMEKHPTYNFISEKYTTEIRAVVADFEIRFGDFRKIENLIQFISYLFNDSIDNSDIYELASKFADTFQMEHMMLQNEIITLRCDIFLKARSSSGQDFWALVSDEKYPNLKKCVEQLHSCFGSTYLCESAFSYLKQTKSKHRSRLTDAHTLDSLRLAISNYKPDYAKLVEDTKFFKYPHVYVGIQIVMLI</sequence>
<dbReference type="EMBL" id="OU963919">
    <property type="protein sequence ID" value="CAH0403835.1"/>
    <property type="molecule type" value="Genomic_DNA"/>
</dbReference>
<dbReference type="PANTHER" id="PTHR45913">
    <property type="entry name" value="EPM2A-INTERACTING PROTEIN 1"/>
    <property type="match status" value="1"/>
</dbReference>
<reference evidence="2" key="1">
    <citation type="submission" date="2021-12" db="EMBL/GenBank/DDBJ databases">
        <authorList>
            <person name="King R."/>
        </authorList>
    </citation>
    <scope>NUCLEOTIDE SEQUENCE</scope>
</reference>
<dbReference type="InterPro" id="IPR012337">
    <property type="entry name" value="RNaseH-like_sf"/>
</dbReference>
<dbReference type="SUPFAM" id="SSF53098">
    <property type="entry name" value="Ribonuclease H-like"/>
    <property type="match status" value="1"/>
</dbReference>
<protein>
    <recommendedName>
        <fullName evidence="1">HAT C-terminal dimerisation domain-containing protein</fullName>
    </recommendedName>
</protein>
<dbReference type="Pfam" id="PF05699">
    <property type="entry name" value="Dimer_Tnp_hAT"/>
    <property type="match status" value="1"/>
</dbReference>
<evidence type="ECO:0000313" key="3">
    <source>
        <dbReference type="Proteomes" id="UP001153292"/>
    </source>
</evidence>
<evidence type="ECO:0000259" key="1">
    <source>
        <dbReference type="Pfam" id="PF05699"/>
    </source>
</evidence>
<name>A0ABN8B3S0_CHISP</name>